<proteinExistence type="predicted"/>
<organism evidence="3 4">
    <name type="scientific">Nocardioides panacisoli</name>
    <dbReference type="NCBI Taxonomy" id="627624"/>
    <lineage>
        <taxon>Bacteria</taxon>
        <taxon>Bacillati</taxon>
        <taxon>Actinomycetota</taxon>
        <taxon>Actinomycetes</taxon>
        <taxon>Propionibacteriales</taxon>
        <taxon>Nocardioidaceae</taxon>
        <taxon>Nocardioides</taxon>
    </lineage>
</organism>
<accession>A0ABP7INW7</accession>
<evidence type="ECO:0000313" key="3">
    <source>
        <dbReference type="EMBL" id="GAA3823044.1"/>
    </source>
</evidence>
<dbReference type="InterPro" id="IPR050266">
    <property type="entry name" value="AB_hydrolase_sf"/>
</dbReference>
<feature type="region of interest" description="Disordered" evidence="1">
    <location>
        <begin position="303"/>
        <end position="341"/>
    </location>
</feature>
<keyword evidence="3" id="KW-0378">Hydrolase</keyword>
<dbReference type="InterPro" id="IPR029058">
    <property type="entry name" value="AB_hydrolase_fold"/>
</dbReference>
<dbReference type="InterPro" id="IPR000073">
    <property type="entry name" value="AB_hydrolase_1"/>
</dbReference>
<keyword evidence="4" id="KW-1185">Reference proteome</keyword>
<sequence>MDEVQYVTVHGHRRAYVRRGSGPVLLLLHGLACDHTTWTSVIDELAEDFTVIAPDLLGHGSSDKPRADYTLGGYANGMRDLLTVLGVDKVTVVGHSFGGGIAMQFAYQFPERTERMVLVSPGGLGPDVTPLIKLVQAPGWEATMALLTQPGVRHVGTTTLRMLSRVETKVTRDLDEVAEILESWRDRRTRFAIRHLVRAVIDWRGQIVTMSDRAYLTEAMPLAVVWGRDDLVIPAKHADNVRVLAPEARVEVFDRSGHFPHKDHPERFVQLVREFVATTEPASYSRARFRRLLKRGALAPVRQAEAGDAPVRPSPRPPRRSAQASPPSCRTSATAVGSSIA</sequence>
<dbReference type="Proteomes" id="UP001501821">
    <property type="component" value="Unassembled WGS sequence"/>
</dbReference>
<dbReference type="PRINTS" id="PR00111">
    <property type="entry name" value="ABHYDROLASE"/>
</dbReference>
<name>A0ABP7INW7_9ACTN</name>
<evidence type="ECO:0000259" key="2">
    <source>
        <dbReference type="Pfam" id="PF00561"/>
    </source>
</evidence>
<protein>
    <submittedName>
        <fullName evidence="3">Alpha/beta hydrolase</fullName>
    </submittedName>
</protein>
<comment type="caution">
    <text evidence="3">The sequence shown here is derived from an EMBL/GenBank/DDBJ whole genome shotgun (WGS) entry which is preliminary data.</text>
</comment>
<evidence type="ECO:0000313" key="4">
    <source>
        <dbReference type="Proteomes" id="UP001501821"/>
    </source>
</evidence>
<dbReference type="SUPFAM" id="SSF53474">
    <property type="entry name" value="alpha/beta-Hydrolases"/>
    <property type="match status" value="1"/>
</dbReference>
<feature type="domain" description="AB hydrolase-1" evidence="2">
    <location>
        <begin position="23"/>
        <end position="265"/>
    </location>
</feature>
<dbReference type="Gene3D" id="3.40.50.1820">
    <property type="entry name" value="alpha/beta hydrolase"/>
    <property type="match status" value="1"/>
</dbReference>
<reference evidence="4" key="1">
    <citation type="journal article" date="2019" name="Int. J. Syst. Evol. Microbiol.">
        <title>The Global Catalogue of Microorganisms (GCM) 10K type strain sequencing project: providing services to taxonomists for standard genome sequencing and annotation.</title>
        <authorList>
            <consortium name="The Broad Institute Genomics Platform"/>
            <consortium name="The Broad Institute Genome Sequencing Center for Infectious Disease"/>
            <person name="Wu L."/>
            <person name="Ma J."/>
        </authorList>
    </citation>
    <scope>NUCLEOTIDE SEQUENCE [LARGE SCALE GENOMIC DNA]</scope>
    <source>
        <strain evidence="4">JCM 16953</strain>
    </source>
</reference>
<gene>
    <name evidence="3" type="ORF">GCM10022242_25730</name>
</gene>
<dbReference type="EMBL" id="BAABAH010000008">
    <property type="protein sequence ID" value="GAA3823044.1"/>
    <property type="molecule type" value="Genomic_DNA"/>
</dbReference>
<feature type="compositionally biased region" description="Polar residues" evidence="1">
    <location>
        <begin position="329"/>
        <end position="341"/>
    </location>
</feature>
<dbReference type="RefSeq" id="WP_344776015.1">
    <property type="nucleotide sequence ID" value="NZ_BAABAH010000008.1"/>
</dbReference>
<dbReference type="PANTHER" id="PTHR43798">
    <property type="entry name" value="MONOACYLGLYCEROL LIPASE"/>
    <property type="match status" value="1"/>
</dbReference>
<dbReference type="GO" id="GO:0016787">
    <property type="term" value="F:hydrolase activity"/>
    <property type="evidence" value="ECO:0007669"/>
    <property type="project" value="UniProtKB-KW"/>
</dbReference>
<evidence type="ECO:0000256" key="1">
    <source>
        <dbReference type="SAM" id="MobiDB-lite"/>
    </source>
</evidence>
<dbReference type="PANTHER" id="PTHR43798:SF33">
    <property type="entry name" value="HYDROLASE, PUTATIVE (AFU_ORTHOLOGUE AFUA_2G14860)-RELATED"/>
    <property type="match status" value="1"/>
</dbReference>
<dbReference type="Pfam" id="PF00561">
    <property type="entry name" value="Abhydrolase_1"/>
    <property type="match status" value="1"/>
</dbReference>